<reference evidence="1" key="1">
    <citation type="submission" date="2021-03" db="EMBL/GenBank/DDBJ databases">
        <title>Leucobacter chromiisoli sp. nov., isolated from chromium-containing soil of chemical plant.</title>
        <authorList>
            <person name="Xu Z."/>
        </authorList>
    </citation>
    <scope>NUCLEOTIDE SEQUENCE</scope>
    <source>
        <strain evidence="1">A2</strain>
    </source>
</reference>
<dbReference type="EMBL" id="JAGDYL010000021">
    <property type="protein sequence ID" value="MBO1805967.1"/>
    <property type="molecule type" value="Genomic_DNA"/>
</dbReference>
<organism evidence="1 2">
    <name type="scientific">Leucobacter ruminantium</name>
    <dbReference type="NCBI Taxonomy" id="1289170"/>
    <lineage>
        <taxon>Bacteria</taxon>
        <taxon>Bacillati</taxon>
        <taxon>Actinomycetota</taxon>
        <taxon>Actinomycetes</taxon>
        <taxon>Micrococcales</taxon>
        <taxon>Microbacteriaceae</taxon>
        <taxon>Leucobacter</taxon>
    </lineage>
</organism>
<dbReference type="Proteomes" id="UP000664398">
    <property type="component" value="Unassembled WGS sequence"/>
</dbReference>
<dbReference type="AlphaFoldDB" id="A0A939M0W6"/>
<proteinExistence type="predicted"/>
<dbReference type="RefSeq" id="WP_208046438.1">
    <property type="nucleotide sequence ID" value="NZ_JAGDYL010000021.1"/>
</dbReference>
<evidence type="ECO:0000313" key="1">
    <source>
        <dbReference type="EMBL" id="MBO1805967.1"/>
    </source>
</evidence>
<sequence>MSKLTISEVAERHLDQWADAVQRGELSIWQLPLAVQQFISIGWAEGMAYAAEQAREYERQLDRAYLAAYSPKDRREEYQRRLDEYFQTEDEQFFSDSGRTAWKEAA</sequence>
<keyword evidence="2" id="KW-1185">Reference proteome</keyword>
<accession>A0A939M0W6</accession>
<evidence type="ECO:0000313" key="2">
    <source>
        <dbReference type="Proteomes" id="UP000664398"/>
    </source>
</evidence>
<gene>
    <name evidence="1" type="ORF">J4H91_11670</name>
</gene>
<name>A0A939M0W6_9MICO</name>
<comment type="caution">
    <text evidence="1">The sequence shown here is derived from an EMBL/GenBank/DDBJ whole genome shotgun (WGS) entry which is preliminary data.</text>
</comment>
<protein>
    <submittedName>
        <fullName evidence="1">Uncharacterized protein</fullName>
    </submittedName>
</protein>